<evidence type="ECO:0000256" key="2">
    <source>
        <dbReference type="ARBA" id="ARBA00023239"/>
    </source>
</evidence>
<dbReference type="OrthoDB" id="9804574at2"/>
<comment type="caution">
    <text evidence="4">The sequence shown here is derived from an EMBL/GenBank/DDBJ whole genome shotgun (WGS) entry which is preliminary data.</text>
</comment>
<dbReference type="InterPro" id="IPR052172">
    <property type="entry name" value="UxaA_altronate/galactarate_dh"/>
</dbReference>
<reference evidence="4 5" key="1">
    <citation type="submission" date="2019-03" db="EMBL/GenBank/DDBJ databases">
        <title>Genomic Encyclopedia of Type Strains, Phase III (KMG-III): the genomes of soil and plant-associated and newly described type strains.</title>
        <authorList>
            <person name="Whitman W."/>
        </authorList>
    </citation>
    <scope>NUCLEOTIDE SEQUENCE [LARGE SCALE GENOMIC DNA]</scope>
    <source>
        <strain evidence="4 5">LMG 29544</strain>
    </source>
</reference>
<name>A0A4R8LWG4_9BURK</name>
<dbReference type="CDD" id="cd11613">
    <property type="entry name" value="SAF_AH_GD"/>
    <property type="match status" value="1"/>
</dbReference>
<protein>
    <submittedName>
        <fullName evidence="4">Altronate hydrolase</fullName>
    </submittedName>
</protein>
<dbReference type="Pfam" id="PF20629">
    <property type="entry name" value="GD_AH_C"/>
    <property type="match status" value="1"/>
</dbReference>
<gene>
    <name evidence="4" type="ORF">BX592_106255</name>
</gene>
<keyword evidence="5" id="KW-1185">Reference proteome</keyword>
<dbReference type="EMBL" id="SORE01000006">
    <property type="protein sequence ID" value="TDY51958.1"/>
    <property type="molecule type" value="Genomic_DNA"/>
</dbReference>
<dbReference type="PANTHER" id="PTHR30536">
    <property type="entry name" value="ALTRONATE/GALACTARATE DEHYDRATASE"/>
    <property type="match status" value="1"/>
</dbReference>
<dbReference type="InterPro" id="IPR044144">
    <property type="entry name" value="SAF_UxaA/GarD"/>
</dbReference>
<dbReference type="InterPro" id="IPR013974">
    <property type="entry name" value="SAF"/>
</dbReference>
<dbReference type="SMART" id="SM00858">
    <property type="entry name" value="SAF"/>
    <property type="match status" value="1"/>
</dbReference>
<dbReference type="PANTHER" id="PTHR30536:SF5">
    <property type="entry name" value="ALTRONATE DEHYDRATASE"/>
    <property type="match status" value="1"/>
</dbReference>
<dbReference type="GO" id="GO:0016829">
    <property type="term" value="F:lyase activity"/>
    <property type="evidence" value="ECO:0007669"/>
    <property type="project" value="UniProtKB-KW"/>
</dbReference>
<sequence>MADVTAASAVIKLHPDDDVAIARQPIARGTTLDELGGLTVLADIPEAHKVAVRSVASGSAVRRYGQIIGFATQAIEPGEHVHVHNVAMGDFERDYAFGADMKPVQSAAEPLTFMGIKRADGRVATRNYIGIISTVNCSASVTKMAAQHFERSGTLDAYPNVDGIVPLSHSFGCCIDHNGEGIQQLRRTIGGFVRHANFAGIVVVGLGCEANQMGALFVAEGVAPGPMIVPLVMQELGGTQKTVDAVIEAVEKMLPVANQVKREPLPVSHLCVALQCGGSDGHSGITANPALGAAVDQLVKHGGTAILTETPEIYGAEHLLTRRAVSREVGEKVVERIRWWEGYAEREKGSIDNNPTPGNKAGGLTTILEKSLGAVAKSGSTPLVDVYKYAEPIDKHGLVFMDAPGYDPMGATGQIASGANLVVFTTGRGSCFGAKPAPSIKVATNSKMYGRMRDDMDINCGEIMDGTATVEQKGEEIFRAIVRIASGEQSKSEALGIGNEEFVPWMIGAQM</sequence>
<keyword evidence="4" id="KW-0378">Hydrolase</keyword>
<organism evidence="4 5">
    <name type="scientific">Paraburkholderia rhizosphaerae</name>
    <dbReference type="NCBI Taxonomy" id="480658"/>
    <lineage>
        <taxon>Bacteria</taxon>
        <taxon>Pseudomonadati</taxon>
        <taxon>Pseudomonadota</taxon>
        <taxon>Betaproteobacteria</taxon>
        <taxon>Burkholderiales</taxon>
        <taxon>Burkholderiaceae</taxon>
        <taxon>Paraburkholderia</taxon>
    </lineage>
</organism>
<comment type="similarity">
    <text evidence="1">Belongs to the UxaA family.</text>
</comment>
<dbReference type="AlphaFoldDB" id="A0A4R8LWG4"/>
<dbReference type="InterPro" id="IPR048332">
    <property type="entry name" value="GD_AH_C"/>
</dbReference>
<accession>A0A4R8LWG4</accession>
<evidence type="ECO:0000313" key="4">
    <source>
        <dbReference type="EMBL" id="TDY51958.1"/>
    </source>
</evidence>
<dbReference type="Proteomes" id="UP000295509">
    <property type="component" value="Unassembled WGS sequence"/>
</dbReference>
<dbReference type="Pfam" id="PF04295">
    <property type="entry name" value="GD_AH_second"/>
    <property type="match status" value="1"/>
</dbReference>
<dbReference type="GO" id="GO:0016787">
    <property type="term" value="F:hydrolase activity"/>
    <property type="evidence" value="ECO:0007669"/>
    <property type="project" value="UniProtKB-KW"/>
</dbReference>
<feature type="domain" description="SAF" evidence="3">
    <location>
        <begin position="17"/>
        <end position="87"/>
    </location>
</feature>
<dbReference type="Pfam" id="PF08666">
    <property type="entry name" value="SAF"/>
    <property type="match status" value="1"/>
</dbReference>
<evidence type="ECO:0000313" key="5">
    <source>
        <dbReference type="Proteomes" id="UP000295509"/>
    </source>
</evidence>
<dbReference type="Gene3D" id="2.30.130.110">
    <property type="match status" value="1"/>
</dbReference>
<dbReference type="GO" id="GO:0019698">
    <property type="term" value="P:D-galacturonate catabolic process"/>
    <property type="evidence" value="ECO:0007669"/>
    <property type="project" value="TreeGrafter"/>
</dbReference>
<evidence type="ECO:0000259" key="3">
    <source>
        <dbReference type="SMART" id="SM00858"/>
    </source>
</evidence>
<evidence type="ECO:0000256" key="1">
    <source>
        <dbReference type="ARBA" id="ARBA00010986"/>
    </source>
</evidence>
<dbReference type="RefSeq" id="WP_134191720.1">
    <property type="nucleotide sequence ID" value="NZ_JBHLUW010000056.1"/>
</dbReference>
<dbReference type="InterPro" id="IPR007392">
    <property type="entry name" value="GD_AH_second"/>
</dbReference>
<keyword evidence="2" id="KW-0456">Lyase</keyword>
<proteinExistence type="inferred from homology"/>